<dbReference type="OrthoDB" id="436219at2759"/>
<gene>
    <name evidence="1" type="ORF">AK812_SmicGene36704</name>
</gene>
<evidence type="ECO:0000313" key="1">
    <source>
        <dbReference type="EMBL" id="OLP82627.1"/>
    </source>
</evidence>
<proteinExistence type="predicted"/>
<dbReference type="EMBL" id="LSRX01001178">
    <property type="protein sequence ID" value="OLP82627.1"/>
    <property type="molecule type" value="Genomic_DNA"/>
</dbReference>
<name>A0A1Q9CIF1_SYMMI</name>
<evidence type="ECO:0000313" key="2">
    <source>
        <dbReference type="Proteomes" id="UP000186817"/>
    </source>
</evidence>
<comment type="caution">
    <text evidence="1">The sequence shown here is derived from an EMBL/GenBank/DDBJ whole genome shotgun (WGS) entry which is preliminary data.</text>
</comment>
<keyword evidence="2" id="KW-1185">Reference proteome</keyword>
<dbReference type="Proteomes" id="UP000186817">
    <property type="component" value="Unassembled WGS sequence"/>
</dbReference>
<sequence>MQLRTRKKQRLSIDGFVDEAGPGDYRLCWCQGSRRPCSTPEDFNFDVGKLNIASAQYVWPLCTFEETVFRSWRDWQTFDDCCCNYDEAGAVGCKDEASYTYQLCSASLSAPMTLTGRGEARSPQRK</sequence>
<dbReference type="AlphaFoldDB" id="A0A1Q9CIF1"/>
<protein>
    <submittedName>
        <fullName evidence="1">Uncharacterized protein</fullName>
    </submittedName>
</protein>
<reference evidence="1 2" key="1">
    <citation type="submission" date="2016-02" db="EMBL/GenBank/DDBJ databases">
        <title>Genome analysis of coral dinoflagellate symbionts highlights evolutionary adaptations to a symbiotic lifestyle.</title>
        <authorList>
            <person name="Aranda M."/>
            <person name="Li Y."/>
            <person name="Liew Y.J."/>
            <person name="Baumgarten S."/>
            <person name="Simakov O."/>
            <person name="Wilson M."/>
            <person name="Piel J."/>
            <person name="Ashoor H."/>
            <person name="Bougouffa S."/>
            <person name="Bajic V.B."/>
            <person name="Ryu T."/>
            <person name="Ravasi T."/>
            <person name="Bayer T."/>
            <person name="Micklem G."/>
            <person name="Kim H."/>
            <person name="Bhak J."/>
            <person name="Lajeunesse T.C."/>
            <person name="Voolstra C.R."/>
        </authorList>
    </citation>
    <scope>NUCLEOTIDE SEQUENCE [LARGE SCALE GENOMIC DNA]</scope>
    <source>
        <strain evidence="1 2">CCMP2467</strain>
    </source>
</reference>
<organism evidence="1 2">
    <name type="scientific">Symbiodinium microadriaticum</name>
    <name type="common">Dinoflagellate</name>
    <name type="synonym">Zooxanthella microadriatica</name>
    <dbReference type="NCBI Taxonomy" id="2951"/>
    <lineage>
        <taxon>Eukaryota</taxon>
        <taxon>Sar</taxon>
        <taxon>Alveolata</taxon>
        <taxon>Dinophyceae</taxon>
        <taxon>Suessiales</taxon>
        <taxon>Symbiodiniaceae</taxon>
        <taxon>Symbiodinium</taxon>
    </lineage>
</organism>
<accession>A0A1Q9CIF1</accession>